<evidence type="ECO:0000313" key="4">
    <source>
        <dbReference type="Proteomes" id="UP001172102"/>
    </source>
</evidence>
<dbReference type="Gene3D" id="3.40.50.300">
    <property type="entry name" value="P-loop containing nucleotide triphosphate hydrolases"/>
    <property type="match status" value="1"/>
</dbReference>
<dbReference type="GO" id="GO:0016787">
    <property type="term" value="F:hydrolase activity"/>
    <property type="evidence" value="ECO:0007669"/>
    <property type="project" value="UniProtKB-KW"/>
</dbReference>
<reference evidence="3" key="1">
    <citation type="submission" date="2023-06" db="EMBL/GenBank/DDBJ databases">
        <title>Genome-scale phylogeny and comparative genomics of the fungal order Sordariales.</title>
        <authorList>
            <consortium name="Lawrence Berkeley National Laboratory"/>
            <person name="Hensen N."/>
            <person name="Bonometti L."/>
            <person name="Westerberg I."/>
            <person name="Brannstrom I.O."/>
            <person name="Guillou S."/>
            <person name="Cros-Aarteil S."/>
            <person name="Calhoun S."/>
            <person name="Haridas S."/>
            <person name="Kuo A."/>
            <person name="Mondo S."/>
            <person name="Pangilinan J."/>
            <person name="Riley R."/>
            <person name="Labutti K."/>
            <person name="Andreopoulos B."/>
            <person name="Lipzen A."/>
            <person name="Chen C."/>
            <person name="Yanf M."/>
            <person name="Daum C."/>
            <person name="Ng V."/>
            <person name="Clum A."/>
            <person name="Steindorff A."/>
            <person name="Ohm R."/>
            <person name="Martin F."/>
            <person name="Silar P."/>
            <person name="Natvig D."/>
            <person name="Lalanne C."/>
            <person name="Gautier V."/>
            <person name="Ament-Velasquez S.L."/>
            <person name="Kruys A."/>
            <person name="Hutchinson M.I."/>
            <person name="Powell A.J."/>
            <person name="Barry K."/>
            <person name="Miller A.N."/>
            <person name="Grigoriev I.V."/>
            <person name="Debuchy R."/>
            <person name="Gladieux P."/>
            <person name="Thoren M.H."/>
            <person name="Johannesson H."/>
        </authorList>
    </citation>
    <scope>NUCLEOTIDE SEQUENCE</scope>
    <source>
        <strain evidence="3">SMH4607-1</strain>
    </source>
</reference>
<dbReference type="Proteomes" id="UP001172102">
    <property type="component" value="Unassembled WGS sequence"/>
</dbReference>
<organism evidence="3 4">
    <name type="scientific">Lasiosphaeris hirsuta</name>
    <dbReference type="NCBI Taxonomy" id="260670"/>
    <lineage>
        <taxon>Eukaryota</taxon>
        <taxon>Fungi</taxon>
        <taxon>Dikarya</taxon>
        <taxon>Ascomycota</taxon>
        <taxon>Pezizomycotina</taxon>
        <taxon>Sordariomycetes</taxon>
        <taxon>Sordariomycetidae</taxon>
        <taxon>Sordariales</taxon>
        <taxon>Lasiosphaeriaceae</taxon>
        <taxon>Lasiosphaeris</taxon>
    </lineage>
</organism>
<evidence type="ECO:0000313" key="3">
    <source>
        <dbReference type="EMBL" id="KAK0731876.1"/>
    </source>
</evidence>
<name>A0AA40BCY3_9PEZI</name>
<protein>
    <submittedName>
        <fullName evidence="3">P-loop containing nucleoside triphosphate hydrolase protein</fullName>
    </submittedName>
</protein>
<evidence type="ECO:0000256" key="1">
    <source>
        <dbReference type="SAM" id="Coils"/>
    </source>
</evidence>
<evidence type="ECO:0000259" key="2">
    <source>
        <dbReference type="Pfam" id="PF01926"/>
    </source>
</evidence>
<feature type="domain" description="G" evidence="2">
    <location>
        <begin position="13"/>
        <end position="106"/>
    </location>
</feature>
<dbReference type="SUPFAM" id="SSF52540">
    <property type="entry name" value="P-loop containing nucleoside triphosphate hydrolases"/>
    <property type="match status" value="1"/>
</dbReference>
<accession>A0AA40BCY3</accession>
<sequence length="320" mass="36356">MPPKDKDRQVTTILLLGVTGAGKSTFAAKASDQDVTVGHGVDPCTQDPLAVSFDMDNQKVILIDTPGFDDSVRSDVEILKDIAKWLTREGFMNNHPLDGLIFLHPATHTVVSGNERKRARLLEKILGEDAYNRVVIATTMWENLGPEDSAHDQRLEGSVWNKFCEMGAQVTKHDNTKDSAHHIIRLIASKSRATIATTTTTTTPTTTTTREREWYRPQLQDFRLRPNNSRRIPESALSRELRAQLEEGIDFTWDQLVHSRAERPPTQYRKSSDPELQQKYKEWEDDNRELERSLAAQQKLLNRMDSLVYKVISAFGKLFG</sequence>
<keyword evidence="4" id="KW-1185">Reference proteome</keyword>
<dbReference type="InterPro" id="IPR027417">
    <property type="entry name" value="P-loop_NTPase"/>
</dbReference>
<keyword evidence="1" id="KW-0175">Coiled coil</keyword>
<dbReference type="AlphaFoldDB" id="A0AA40BCY3"/>
<dbReference type="GO" id="GO:0005525">
    <property type="term" value="F:GTP binding"/>
    <property type="evidence" value="ECO:0007669"/>
    <property type="project" value="InterPro"/>
</dbReference>
<gene>
    <name evidence="3" type="ORF">B0H67DRAFT_640215</name>
</gene>
<dbReference type="EMBL" id="JAUKUA010000001">
    <property type="protein sequence ID" value="KAK0731876.1"/>
    <property type="molecule type" value="Genomic_DNA"/>
</dbReference>
<comment type="caution">
    <text evidence="3">The sequence shown here is derived from an EMBL/GenBank/DDBJ whole genome shotgun (WGS) entry which is preliminary data.</text>
</comment>
<dbReference type="InterPro" id="IPR006073">
    <property type="entry name" value="GTP-bd"/>
</dbReference>
<keyword evidence="3" id="KW-0378">Hydrolase</keyword>
<proteinExistence type="predicted"/>
<dbReference type="Pfam" id="PF01926">
    <property type="entry name" value="MMR_HSR1"/>
    <property type="match status" value="1"/>
</dbReference>
<feature type="coiled-coil region" evidence="1">
    <location>
        <begin position="273"/>
        <end position="307"/>
    </location>
</feature>